<evidence type="ECO:0000256" key="8">
    <source>
        <dbReference type="ARBA" id="ARBA00049348"/>
    </source>
</evidence>
<evidence type="ECO:0000256" key="7">
    <source>
        <dbReference type="ARBA" id="ARBA00023204"/>
    </source>
</evidence>
<dbReference type="CDD" id="cd06445">
    <property type="entry name" value="ATase"/>
    <property type="match status" value="1"/>
</dbReference>
<keyword evidence="4" id="KW-0227">DNA damage</keyword>
<dbReference type="PROSITE" id="PS01124">
    <property type="entry name" value="HTH_ARAC_FAMILY_2"/>
    <property type="match status" value="1"/>
</dbReference>
<evidence type="ECO:0000256" key="1">
    <source>
        <dbReference type="ARBA" id="ARBA00001286"/>
    </source>
</evidence>
<dbReference type="Proteomes" id="UP000536534">
    <property type="component" value="Unassembled WGS sequence"/>
</dbReference>
<sequence>MQADEVRSRQYATVARAIAFIRAHAGAQPSLEEIAAAVHLSPAHLQRVFAAWAGISPKRFLQYLTKEYARRQLAAAGDVLSVSAAAGFGSGSRLHDLMVSCEAMTPGEIGRGGRGIDIGYGVAPTPFGPALVAWTARGVCHFAFCVDNGDDEDDDEATMLAALAANWPEAQLHADAAQACALTKRIFPETPTPGRLHLVLRGTNFQIKVWEALIRIEPGRLVSYSQLARGLGMPRASRTVGSAIAANTIAFLIPCHRVIREGGEAGQYRWGGERKLAMIGWEAGRAEGGDAPGAS</sequence>
<keyword evidence="3 10" id="KW-0808">Transferase</keyword>
<dbReference type="GO" id="GO:0003700">
    <property type="term" value="F:DNA-binding transcription factor activity"/>
    <property type="evidence" value="ECO:0007669"/>
    <property type="project" value="InterPro"/>
</dbReference>
<dbReference type="PANTHER" id="PTHR10815">
    <property type="entry name" value="METHYLATED-DNA--PROTEIN-CYSTEINE METHYLTRANSFERASE"/>
    <property type="match status" value="1"/>
</dbReference>
<comment type="catalytic activity">
    <reaction evidence="1">
        <text>a 4-O-methyl-thymidine in DNA + L-cysteinyl-[protein] = a thymidine in DNA + S-methyl-L-cysteinyl-[protein]</text>
        <dbReference type="Rhea" id="RHEA:53428"/>
        <dbReference type="Rhea" id="RHEA-COMP:10131"/>
        <dbReference type="Rhea" id="RHEA-COMP:10132"/>
        <dbReference type="Rhea" id="RHEA-COMP:13555"/>
        <dbReference type="Rhea" id="RHEA-COMP:13556"/>
        <dbReference type="ChEBI" id="CHEBI:29950"/>
        <dbReference type="ChEBI" id="CHEBI:82612"/>
        <dbReference type="ChEBI" id="CHEBI:137386"/>
        <dbReference type="ChEBI" id="CHEBI:137387"/>
        <dbReference type="EC" id="2.1.1.63"/>
    </reaction>
</comment>
<comment type="caution">
    <text evidence="10">The sequence shown here is derived from an EMBL/GenBank/DDBJ whole genome shotgun (WGS) entry which is preliminary data.</text>
</comment>
<dbReference type="InterPro" id="IPR036388">
    <property type="entry name" value="WH-like_DNA-bd_sf"/>
</dbReference>
<dbReference type="InterPro" id="IPR009057">
    <property type="entry name" value="Homeodomain-like_sf"/>
</dbReference>
<feature type="domain" description="HTH araC/xylS-type" evidence="9">
    <location>
        <begin position="15"/>
        <end position="112"/>
    </location>
</feature>
<dbReference type="SMART" id="SM00342">
    <property type="entry name" value="HTH_ARAC"/>
    <property type="match status" value="1"/>
</dbReference>
<evidence type="ECO:0000256" key="6">
    <source>
        <dbReference type="ARBA" id="ARBA00023163"/>
    </source>
</evidence>
<dbReference type="Gene3D" id="1.10.10.60">
    <property type="entry name" value="Homeodomain-like"/>
    <property type="match status" value="1"/>
</dbReference>
<dbReference type="SUPFAM" id="SSF46689">
    <property type="entry name" value="Homeodomain-like"/>
    <property type="match status" value="1"/>
</dbReference>
<keyword evidence="2 10" id="KW-0489">Methyltransferase</keyword>
<reference evidence="10 11" key="1">
    <citation type="journal article" date="2020" name="Biotechnol. Biofuels">
        <title>New insights from the biogas microbiome by comprehensive genome-resolved metagenomics of nearly 1600 species originating from multiple anaerobic digesters.</title>
        <authorList>
            <person name="Campanaro S."/>
            <person name="Treu L."/>
            <person name="Rodriguez-R L.M."/>
            <person name="Kovalovszki A."/>
            <person name="Ziels R.M."/>
            <person name="Maus I."/>
            <person name="Zhu X."/>
            <person name="Kougias P.G."/>
            <person name="Basile A."/>
            <person name="Luo G."/>
            <person name="Schluter A."/>
            <person name="Konstantinidis K.T."/>
            <person name="Angelidaki I."/>
        </authorList>
    </citation>
    <scope>NUCLEOTIDE SEQUENCE [LARGE SCALE GENOMIC DNA]</scope>
    <source>
        <strain evidence="10">AS06rmzACSIP_256</strain>
    </source>
</reference>
<evidence type="ECO:0000256" key="2">
    <source>
        <dbReference type="ARBA" id="ARBA00022603"/>
    </source>
</evidence>
<dbReference type="SUPFAM" id="SSF53155">
    <property type="entry name" value="Methylated DNA-protein cysteine methyltransferase domain"/>
    <property type="match status" value="1"/>
</dbReference>
<dbReference type="GO" id="GO:0043565">
    <property type="term" value="F:sequence-specific DNA binding"/>
    <property type="evidence" value="ECO:0007669"/>
    <property type="project" value="InterPro"/>
</dbReference>
<keyword evidence="6" id="KW-0804">Transcription</keyword>
<dbReference type="NCBIfam" id="TIGR00589">
    <property type="entry name" value="ogt"/>
    <property type="match status" value="1"/>
</dbReference>
<evidence type="ECO:0000313" key="10">
    <source>
        <dbReference type="EMBL" id="NLF53410.1"/>
    </source>
</evidence>
<protein>
    <submittedName>
        <fullName evidence="10">Methylated-DNA--[protein]-cysteine S-methyltransferase</fullName>
        <ecNumber evidence="10">2.1.1.63</ecNumber>
    </submittedName>
</protein>
<dbReference type="Gene3D" id="1.10.10.10">
    <property type="entry name" value="Winged helix-like DNA-binding domain superfamily/Winged helix DNA-binding domain"/>
    <property type="match status" value="1"/>
</dbReference>
<dbReference type="InterPro" id="IPR036631">
    <property type="entry name" value="MGMT_N_sf"/>
</dbReference>
<proteinExistence type="predicted"/>
<dbReference type="InterPro" id="IPR001497">
    <property type="entry name" value="MethylDNA_cys_MeTrfase_AS"/>
</dbReference>
<dbReference type="GO" id="GO:0003908">
    <property type="term" value="F:methylated-DNA-[protein]-cysteine S-methyltransferase activity"/>
    <property type="evidence" value="ECO:0007669"/>
    <property type="project" value="UniProtKB-EC"/>
</dbReference>
<dbReference type="PANTHER" id="PTHR10815:SF13">
    <property type="entry name" value="METHYLATED-DNA--PROTEIN-CYSTEINE METHYLTRANSFERASE"/>
    <property type="match status" value="1"/>
</dbReference>
<dbReference type="PROSITE" id="PS00374">
    <property type="entry name" value="MGMT"/>
    <property type="match status" value="1"/>
</dbReference>
<dbReference type="InterPro" id="IPR018060">
    <property type="entry name" value="HTH_AraC"/>
</dbReference>
<dbReference type="Pfam" id="PF12833">
    <property type="entry name" value="HTH_18"/>
    <property type="match status" value="1"/>
</dbReference>
<dbReference type="InterPro" id="IPR014048">
    <property type="entry name" value="MethylDNA_cys_MeTrfase_DNA-bd"/>
</dbReference>
<evidence type="ECO:0000313" key="11">
    <source>
        <dbReference type="Proteomes" id="UP000536534"/>
    </source>
</evidence>
<dbReference type="EMBL" id="JAAYYV010000085">
    <property type="protein sequence ID" value="NLF53410.1"/>
    <property type="molecule type" value="Genomic_DNA"/>
</dbReference>
<evidence type="ECO:0000256" key="4">
    <source>
        <dbReference type="ARBA" id="ARBA00022763"/>
    </source>
</evidence>
<dbReference type="AlphaFoldDB" id="A0A7X7R6S8"/>
<evidence type="ECO:0000256" key="3">
    <source>
        <dbReference type="ARBA" id="ARBA00022679"/>
    </source>
</evidence>
<keyword evidence="7" id="KW-0234">DNA repair</keyword>
<dbReference type="GO" id="GO:0032259">
    <property type="term" value="P:methylation"/>
    <property type="evidence" value="ECO:0007669"/>
    <property type="project" value="UniProtKB-KW"/>
</dbReference>
<name>A0A7X7R6S8_9RHOO</name>
<dbReference type="Gene3D" id="3.30.160.70">
    <property type="entry name" value="Methylated DNA-protein cysteine methyltransferase domain"/>
    <property type="match status" value="1"/>
</dbReference>
<dbReference type="EC" id="2.1.1.63" evidence="10"/>
<dbReference type="SUPFAM" id="SSF46767">
    <property type="entry name" value="Methylated DNA-protein cysteine methyltransferase, C-terminal domain"/>
    <property type="match status" value="1"/>
</dbReference>
<gene>
    <name evidence="10" type="ORF">GX576_03225</name>
</gene>
<dbReference type="GO" id="GO:0006281">
    <property type="term" value="P:DNA repair"/>
    <property type="evidence" value="ECO:0007669"/>
    <property type="project" value="UniProtKB-KW"/>
</dbReference>
<keyword evidence="5" id="KW-0805">Transcription regulation</keyword>
<organism evidence="10 11">
    <name type="scientific">Thauera phenolivorans</name>
    <dbReference type="NCBI Taxonomy" id="1792543"/>
    <lineage>
        <taxon>Bacteria</taxon>
        <taxon>Pseudomonadati</taxon>
        <taxon>Pseudomonadota</taxon>
        <taxon>Betaproteobacteria</taxon>
        <taxon>Rhodocyclales</taxon>
        <taxon>Zoogloeaceae</taxon>
        <taxon>Thauera</taxon>
    </lineage>
</organism>
<accession>A0A7X7R6S8</accession>
<dbReference type="InterPro" id="IPR036217">
    <property type="entry name" value="MethylDNA_cys_MeTrfase_DNAb"/>
</dbReference>
<evidence type="ECO:0000259" key="9">
    <source>
        <dbReference type="PROSITE" id="PS01124"/>
    </source>
</evidence>
<evidence type="ECO:0000256" key="5">
    <source>
        <dbReference type="ARBA" id="ARBA00023015"/>
    </source>
</evidence>
<comment type="catalytic activity">
    <reaction evidence="8">
        <text>a 6-O-methyl-2'-deoxyguanosine in DNA + L-cysteinyl-[protein] = S-methyl-L-cysteinyl-[protein] + a 2'-deoxyguanosine in DNA</text>
        <dbReference type="Rhea" id="RHEA:24000"/>
        <dbReference type="Rhea" id="RHEA-COMP:10131"/>
        <dbReference type="Rhea" id="RHEA-COMP:10132"/>
        <dbReference type="Rhea" id="RHEA-COMP:11367"/>
        <dbReference type="Rhea" id="RHEA-COMP:11368"/>
        <dbReference type="ChEBI" id="CHEBI:29950"/>
        <dbReference type="ChEBI" id="CHEBI:82612"/>
        <dbReference type="ChEBI" id="CHEBI:85445"/>
        <dbReference type="ChEBI" id="CHEBI:85448"/>
        <dbReference type="EC" id="2.1.1.63"/>
    </reaction>
</comment>
<dbReference type="Pfam" id="PF01035">
    <property type="entry name" value="DNA_binding_1"/>
    <property type="match status" value="1"/>
</dbReference>